<dbReference type="Gene3D" id="3.20.20.70">
    <property type="entry name" value="Aldolase class I"/>
    <property type="match status" value="1"/>
</dbReference>
<keyword evidence="6" id="KW-0411">Iron-sulfur</keyword>
<dbReference type="SUPFAM" id="SSF102114">
    <property type="entry name" value="Radical SAM enzymes"/>
    <property type="match status" value="1"/>
</dbReference>
<proteinExistence type="predicted"/>
<comment type="cofactor">
    <cofactor evidence="7">
        <name>[2Fe-2S] cluster</name>
        <dbReference type="ChEBI" id="CHEBI:190135"/>
    </cofactor>
</comment>
<accession>A0A2S8RCA2</accession>
<dbReference type="AlphaFoldDB" id="A0A2S8RCA2"/>
<evidence type="ECO:0000256" key="7">
    <source>
        <dbReference type="ARBA" id="ARBA00034078"/>
    </source>
</evidence>
<dbReference type="Pfam" id="PF06968">
    <property type="entry name" value="BATS"/>
    <property type="match status" value="1"/>
</dbReference>
<gene>
    <name evidence="9" type="ORF">B9R14_12150</name>
</gene>
<dbReference type="SFLD" id="SFLDG01280">
    <property type="entry name" value="HydE/PylB-like"/>
    <property type="match status" value="1"/>
</dbReference>
<dbReference type="InterPro" id="IPR007197">
    <property type="entry name" value="rSAM"/>
</dbReference>
<dbReference type="InterPro" id="IPR006638">
    <property type="entry name" value="Elp3/MiaA/NifB-like_rSAM"/>
</dbReference>
<dbReference type="PANTHER" id="PTHR43726:SF1">
    <property type="entry name" value="BIOTIN SYNTHASE"/>
    <property type="match status" value="1"/>
</dbReference>
<dbReference type="OrthoDB" id="9775764at2"/>
<dbReference type="InterPro" id="IPR021778">
    <property type="entry name" value="Se/S_carrier-like"/>
</dbReference>
<dbReference type="Pfam" id="PF11823">
    <property type="entry name" value="Se_S_carrier"/>
    <property type="match status" value="1"/>
</dbReference>
<dbReference type="PROSITE" id="PS51918">
    <property type="entry name" value="RADICAL_SAM"/>
    <property type="match status" value="1"/>
</dbReference>
<comment type="caution">
    <text evidence="9">The sequence shown here is derived from an EMBL/GenBank/DDBJ whole genome shotgun (WGS) entry which is preliminary data.</text>
</comment>
<protein>
    <submittedName>
        <fullName evidence="9">[FeFe] hydrogenase H-cluster radical SAM maturase HydE</fullName>
    </submittedName>
</protein>
<dbReference type="Pfam" id="PF04055">
    <property type="entry name" value="Radical_SAM"/>
    <property type="match status" value="1"/>
</dbReference>
<dbReference type="SFLD" id="SFLDS00029">
    <property type="entry name" value="Radical_SAM"/>
    <property type="match status" value="2"/>
</dbReference>
<evidence type="ECO:0000256" key="4">
    <source>
        <dbReference type="ARBA" id="ARBA00022723"/>
    </source>
</evidence>
<evidence type="ECO:0000259" key="8">
    <source>
        <dbReference type="PROSITE" id="PS51918"/>
    </source>
</evidence>
<dbReference type="GO" id="GO:0051539">
    <property type="term" value="F:4 iron, 4 sulfur cluster binding"/>
    <property type="evidence" value="ECO:0007669"/>
    <property type="project" value="UniProtKB-KW"/>
</dbReference>
<keyword evidence="2" id="KW-0004">4Fe-4S</keyword>
<evidence type="ECO:0000313" key="10">
    <source>
        <dbReference type="Proteomes" id="UP000239720"/>
    </source>
</evidence>
<evidence type="ECO:0000256" key="6">
    <source>
        <dbReference type="ARBA" id="ARBA00023014"/>
    </source>
</evidence>
<dbReference type="InterPro" id="IPR010722">
    <property type="entry name" value="BATS_dom"/>
</dbReference>
<evidence type="ECO:0000256" key="2">
    <source>
        <dbReference type="ARBA" id="ARBA00022485"/>
    </source>
</evidence>
<dbReference type="GO" id="GO:0042364">
    <property type="term" value="P:water-soluble vitamin biosynthetic process"/>
    <property type="evidence" value="ECO:0007669"/>
    <property type="project" value="UniProtKB-ARBA"/>
</dbReference>
<dbReference type="RefSeq" id="WP_105368342.1">
    <property type="nucleotide sequence ID" value="NZ_NEMB01000003.1"/>
</dbReference>
<dbReference type="CDD" id="cd01335">
    <property type="entry name" value="Radical_SAM"/>
    <property type="match status" value="1"/>
</dbReference>
<dbReference type="InterPro" id="IPR013785">
    <property type="entry name" value="Aldolase_TIM"/>
</dbReference>
<dbReference type="GO" id="GO:0046872">
    <property type="term" value="F:metal ion binding"/>
    <property type="evidence" value="ECO:0007669"/>
    <property type="project" value="UniProtKB-KW"/>
</dbReference>
<keyword evidence="4" id="KW-0479">Metal-binding</keyword>
<feature type="domain" description="Radical SAM core" evidence="8">
    <location>
        <begin position="169"/>
        <end position="388"/>
    </location>
</feature>
<dbReference type="GO" id="GO:0016740">
    <property type="term" value="F:transferase activity"/>
    <property type="evidence" value="ECO:0007669"/>
    <property type="project" value="TreeGrafter"/>
</dbReference>
<dbReference type="SFLD" id="SFLDG01060">
    <property type="entry name" value="BATS_domain_containing"/>
    <property type="match status" value="1"/>
</dbReference>
<dbReference type="SMART" id="SM00729">
    <property type="entry name" value="Elp3"/>
    <property type="match status" value="1"/>
</dbReference>
<dbReference type="InterPro" id="IPR024021">
    <property type="entry name" value="FeFe-hyd_HydE_rSAM"/>
</dbReference>
<dbReference type="InterPro" id="IPR058240">
    <property type="entry name" value="rSAM_sf"/>
</dbReference>
<dbReference type="Proteomes" id="UP000239720">
    <property type="component" value="Unassembled WGS sequence"/>
</dbReference>
<dbReference type="SMART" id="SM00876">
    <property type="entry name" value="BATS"/>
    <property type="match status" value="1"/>
</dbReference>
<keyword evidence="5" id="KW-0408">Iron</keyword>
<name>A0A2S8RCA2_9FIRM</name>
<dbReference type="InterPro" id="IPR034422">
    <property type="entry name" value="HydE/PylB-like"/>
</dbReference>
<evidence type="ECO:0000313" key="9">
    <source>
        <dbReference type="EMBL" id="PQQ67424.1"/>
    </source>
</evidence>
<dbReference type="GO" id="GO:0044272">
    <property type="term" value="P:sulfur compound biosynthetic process"/>
    <property type="evidence" value="ECO:0007669"/>
    <property type="project" value="UniProtKB-ARBA"/>
</dbReference>
<organism evidence="9 10">
    <name type="scientific">Acetivibrio saccincola</name>
    <dbReference type="NCBI Taxonomy" id="1677857"/>
    <lineage>
        <taxon>Bacteria</taxon>
        <taxon>Bacillati</taxon>
        <taxon>Bacillota</taxon>
        <taxon>Clostridia</taxon>
        <taxon>Eubacteriales</taxon>
        <taxon>Oscillospiraceae</taxon>
        <taxon>Acetivibrio</taxon>
    </lineage>
</organism>
<evidence type="ECO:0000256" key="3">
    <source>
        <dbReference type="ARBA" id="ARBA00022691"/>
    </source>
</evidence>
<dbReference type="EMBL" id="NEMB01000003">
    <property type="protein sequence ID" value="PQQ67424.1"/>
    <property type="molecule type" value="Genomic_DNA"/>
</dbReference>
<evidence type="ECO:0000256" key="5">
    <source>
        <dbReference type="ARBA" id="ARBA00023004"/>
    </source>
</evidence>
<dbReference type="SFLD" id="SFLDG01082">
    <property type="entry name" value="B12-binding_domain_containing"/>
    <property type="match status" value="1"/>
</dbReference>
<reference evidence="9 10" key="1">
    <citation type="journal article" date="2018" name="Syst. Appl. Microbiol.">
        <title>Characterization and high-quality draft genome sequence of Herbivorax saccincola A7, an anaerobic, alkaliphilic, thermophilic, cellulolytic, and xylanolytic bacterium.</title>
        <authorList>
            <person name="Aikawa S."/>
            <person name="Baramee S."/>
            <person name="Sermsathanaswadi J."/>
            <person name="Thianheng P."/>
            <person name="Tachaapaikoon C."/>
            <person name="Shikata A."/>
            <person name="Waeonukul R."/>
            <person name="Pason P."/>
            <person name="Ratanakhanokchai K."/>
            <person name="Kosugi A."/>
        </authorList>
    </citation>
    <scope>NUCLEOTIDE SEQUENCE [LARGE SCALE GENOMIC DNA]</scope>
    <source>
        <strain evidence="9 10">A7</strain>
    </source>
</reference>
<comment type="cofactor">
    <cofactor evidence="1">
        <name>[4Fe-4S] cluster</name>
        <dbReference type="ChEBI" id="CHEBI:49883"/>
    </cofactor>
</comment>
<evidence type="ECO:0000256" key="1">
    <source>
        <dbReference type="ARBA" id="ARBA00001966"/>
    </source>
</evidence>
<keyword evidence="3" id="KW-0949">S-adenosyl-L-methionine</keyword>
<dbReference type="PANTHER" id="PTHR43726">
    <property type="entry name" value="3-METHYLORNITHINE SYNTHASE"/>
    <property type="match status" value="1"/>
</dbReference>
<sequence>MRQEFYETRKVKDKGEVQGTFLKGCVYVEEKFYLILAKNSAQMLLINKLLRENGIETDLVPSPPESGTVCAIAIKIQGVNLEKAKNILFENQIEVRGIYEDKKMKLQGLIDKKLGASVSKEFLDILKKIEDGDELLEKEIVYLLSTEDIKEIESIYAAADRIKRETVGNVLEIRGAIEFSNYCCKKCKYCGINSQNKIERYRMNEEEIMEVVGYLNKIGLRTVILQSGEDPHWGTERLIQLIKRIKKETGMRITLSVGEKSFEEYESLKLAGADNYLLKIETTNRKLFKTIHPDGDFDSRLKCSRWLKELGYINGSGNIIGIPGQTIEDIARDILYFKEMGINMIGIGPFIPAKGTVFENMPPGDIDLTIRTMAVTRIVCKKVYIPSTTALASLSKDAQIRALKAGANTIMLINTPAKYRTNYMIYNDKNMVDIDSAIYAAKKAGLELPKYLKL</sequence>
<dbReference type="NCBIfam" id="TIGR03956">
    <property type="entry name" value="rSAM_HydE"/>
    <property type="match status" value="1"/>
</dbReference>